<dbReference type="PANTHER" id="PTHR43547">
    <property type="entry name" value="TWO-COMPONENT HISTIDINE KINASE"/>
    <property type="match status" value="1"/>
</dbReference>
<dbReference type="Proteomes" id="UP001589797">
    <property type="component" value="Unassembled WGS sequence"/>
</dbReference>
<dbReference type="EMBL" id="JBHLWI010000029">
    <property type="protein sequence ID" value="MFC0263221.1"/>
    <property type="molecule type" value="Genomic_DNA"/>
</dbReference>
<feature type="domain" description="Histidine kinase" evidence="3">
    <location>
        <begin position="805"/>
        <end position="999"/>
    </location>
</feature>
<protein>
    <submittedName>
        <fullName evidence="4">Two-component regulator propeller domain-containing protein</fullName>
    </submittedName>
</protein>
<dbReference type="InterPro" id="IPR015943">
    <property type="entry name" value="WD40/YVTN_repeat-like_dom_sf"/>
</dbReference>
<dbReference type="Pfam" id="PF07730">
    <property type="entry name" value="HisKA_3"/>
    <property type="match status" value="1"/>
</dbReference>
<feature type="transmembrane region" description="Helical" evidence="2">
    <location>
        <begin position="771"/>
        <end position="791"/>
    </location>
</feature>
<dbReference type="InterPro" id="IPR011110">
    <property type="entry name" value="Reg_prop"/>
</dbReference>
<keyword evidence="1" id="KW-0597">Phosphoprotein</keyword>
<evidence type="ECO:0000259" key="3">
    <source>
        <dbReference type="PROSITE" id="PS50109"/>
    </source>
</evidence>
<keyword evidence="2" id="KW-1133">Transmembrane helix</keyword>
<dbReference type="Pfam" id="PF07495">
    <property type="entry name" value="Y_Y_Y"/>
    <property type="match status" value="1"/>
</dbReference>
<dbReference type="SUPFAM" id="SSF55874">
    <property type="entry name" value="ATPase domain of HSP90 chaperone/DNA topoisomerase II/histidine kinase"/>
    <property type="match status" value="1"/>
</dbReference>
<dbReference type="Gene3D" id="2.60.40.10">
    <property type="entry name" value="Immunoglobulins"/>
    <property type="match status" value="1"/>
</dbReference>
<proteinExistence type="predicted"/>
<dbReference type="Gene3D" id="2.130.10.10">
    <property type="entry name" value="YVTN repeat-like/Quinoprotein amine dehydrogenase"/>
    <property type="match status" value="2"/>
</dbReference>
<dbReference type="InterPro" id="IPR003594">
    <property type="entry name" value="HATPase_dom"/>
</dbReference>
<evidence type="ECO:0000313" key="4">
    <source>
        <dbReference type="EMBL" id="MFC0263221.1"/>
    </source>
</evidence>
<dbReference type="SUPFAM" id="SSF50998">
    <property type="entry name" value="Quinoprotein alcohol dehydrogenase-like"/>
    <property type="match status" value="1"/>
</dbReference>
<dbReference type="InterPro" id="IPR011712">
    <property type="entry name" value="Sig_transdc_His_kin_sub3_dim/P"/>
</dbReference>
<dbReference type="RefSeq" id="WP_382387693.1">
    <property type="nucleotide sequence ID" value="NZ_JBHLWI010000029.1"/>
</dbReference>
<comment type="caution">
    <text evidence="4">The sequence shown here is derived from an EMBL/GenBank/DDBJ whole genome shotgun (WGS) entry which is preliminary data.</text>
</comment>
<dbReference type="CDD" id="cd16917">
    <property type="entry name" value="HATPase_UhpB-NarQ-NarX-like"/>
    <property type="match status" value="1"/>
</dbReference>
<dbReference type="PANTHER" id="PTHR43547:SF2">
    <property type="entry name" value="HYBRID SIGNAL TRANSDUCTION HISTIDINE KINASE C"/>
    <property type="match status" value="1"/>
</dbReference>
<dbReference type="Pfam" id="PF07494">
    <property type="entry name" value="Reg_prop"/>
    <property type="match status" value="1"/>
</dbReference>
<organism evidence="4 5">
    <name type="scientific">Fontibacter flavus</name>
    <dbReference type="NCBI Taxonomy" id="654838"/>
    <lineage>
        <taxon>Bacteria</taxon>
        <taxon>Pseudomonadati</taxon>
        <taxon>Bacteroidota</taxon>
        <taxon>Cytophagia</taxon>
        <taxon>Cytophagales</taxon>
        <taxon>Cyclobacteriaceae</taxon>
        <taxon>Fontibacter</taxon>
    </lineage>
</organism>
<evidence type="ECO:0000313" key="5">
    <source>
        <dbReference type="Proteomes" id="UP001589797"/>
    </source>
</evidence>
<sequence length="999" mass="116021">MKRLLIIIFTTYIGLGALANPERFFNRISTSDGLASNNVYAVWQDKKGYMWIGTSNGLQRFDGKYFLYFSINKPTPLPAQPVQQILEDREGNMWIRYGDAYGIFNPADHIFKEVPIENPEIRFHGEKLWIDSKGNVFLILKRNKILFYDKTQGVFTEKNNPLRYPENYKPISIFEDLKTGFYWVGSMQGLSVFDPLKNEIYHKSYNPLNLPNLSNEEIKVVFDYTIDQHRNHWVVFWNPTQRFLAYSENLKSDIPNAMSLVNNSIEYKEMKTALNTKNGELWYYGVNSLYIYDHLTGSFSFPRNEFFRFSEIYQVFEDKEGGIWVGSDEGLYYYINDFPAIKFKYFRDASPSHLFITALEVQANKNKEVWISSWGRGIVLLDEKMEEIPNHKLYTKVPDDNAAYQPWVLIQNKNSGKVWIGNQAGWLHIIDPLTKDGDFYNFPVFKQSTIRSISQDKAGNIWFTTQRGDLIKYHADKPLVNESFELVHAFNSFSLAHVIDQKNRLWVGTSNDGVYCLDGDSGEIIKHLDNKILSTNKIEKITQLNDSIFFFGYDLLNAYNNKSGENRILSYSEGMISNDILHMLSDQDGFLWIYTPNGLCKYNYFQNSFTHYGPKDGFGLLELDGNGGILKSDGKVIFTGYHSLVEFNPREFNRSLDPDRPTLTSIKLFDNYLYVDSLNTEEKRTFKHDQNAFTFYFSTLDFIHQDKLKYFHKLSGIDEDWRSSGSSSMAVYSLIPPGNYILEFRSENEEGMSSPVGSFYFSITPPYYETWWFKSIIILLVMTVIIIIYRLNINRILDVVKVRNRVARDLHDDMGSTLSTINILSTMAKTKLHTDPVKTSEYISKISDNSQRMLEAMDDIVWSIKPQNDSMEKVIARMREFANNAMETKEIDFRFEVEENVYGLKLPMDTRRDLFLIFKEAVNNLAKYSKCSRAFIHFSIKKNQLHMRVRDYGEGFDLQEADSGNGLNNMYKRAENIGAKLVIHSEKNEGTEVILDVNL</sequence>
<keyword evidence="5" id="KW-1185">Reference proteome</keyword>
<name>A0ABV6FTZ4_9BACT</name>
<dbReference type="InterPro" id="IPR036890">
    <property type="entry name" value="HATPase_C_sf"/>
</dbReference>
<evidence type="ECO:0000256" key="1">
    <source>
        <dbReference type="ARBA" id="ARBA00022553"/>
    </source>
</evidence>
<dbReference type="SUPFAM" id="SSF101898">
    <property type="entry name" value="NHL repeat"/>
    <property type="match status" value="1"/>
</dbReference>
<dbReference type="InterPro" id="IPR011123">
    <property type="entry name" value="Y_Y_Y"/>
</dbReference>
<gene>
    <name evidence="4" type="ORF">ACFFIP_11045</name>
</gene>
<dbReference type="InterPro" id="IPR005467">
    <property type="entry name" value="His_kinase_dom"/>
</dbReference>
<reference evidence="4 5" key="1">
    <citation type="submission" date="2024-09" db="EMBL/GenBank/DDBJ databases">
        <authorList>
            <person name="Sun Q."/>
            <person name="Mori K."/>
        </authorList>
    </citation>
    <scope>NUCLEOTIDE SEQUENCE [LARGE SCALE GENOMIC DNA]</scope>
    <source>
        <strain evidence="4 5">CCM 7650</strain>
    </source>
</reference>
<dbReference type="PROSITE" id="PS50109">
    <property type="entry name" value="HIS_KIN"/>
    <property type="match status" value="1"/>
</dbReference>
<dbReference type="Pfam" id="PF02518">
    <property type="entry name" value="HATPase_c"/>
    <property type="match status" value="1"/>
</dbReference>
<dbReference type="SUPFAM" id="SSF63829">
    <property type="entry name" value="Calcium-dependent phosphotriesterase"/>
    <property type="match status" value="1"/>
</dbReference>
<dbReference type="Gene3D" id="3.30.565.10">
    <property type="entry name" value="Histidine kinase-like ATPase, C-terminal domain"/>
    <property type="match status" value="1"/>
</dbReference>
<dbReference type="Gene3D" id="1.20.5.1930">
    <property type="match status" value="1"/>
</dbReference>
<dbReference type="InterPro" id="IPR013783">
    <property type="entry name" value="Ig-like_fold"/>
</dbReference>
<accession>A0ABV6FTZ4</accession>
<keyword evidence="2" id="KW-0812">Transmembrane</keyword>
<keyword evidence="2" id="KW-0472">Membrane</keyword>
<dbReference type="InterPro" id="IPR011047">
    <property type="entry name" value="Quinoprotein_ADH-like_sf"/>
</dbReference>
<evidence type="ECO:0000256" key="2">
    <source>
        <dbReference type="SAM" id="Phobius"/>
    </source>
</evidence>